<keyword evidence="2" id="KW-1185">Reference proteome</keyword>
<reference evidence="1 2" key="1">
    <citation type="submission" date="2020-08" db="EMBL/GenBank/DDBJ databases">
        <title>Genomic Encyclopedia of Type Strains, Phase III (KMG-III): the genomes of soil and plant-associated and newly described type strains.</title>
        <authorList>
            <person name="Whitman W."/>
        </authorList>
    </citation>
    <scope>NUCLEOTIDE SEQUENCE [LARGE SCALE GENOMIC DNA]</scope>
    <source>
        <strain evidence="1 2">CECT 3287</strain>
    </source>
</reference>
<dbReference type="RefSeq" id="WP_183226187.1">
    <property type="nucleotide sequence ID" value="NZ_BMPW01000012.1"/>
</dbReference>
<accession>A0A7W5FJ55</accession>
<proteinExistence type="predicted"/>
<comment type="caution">
    <text evidence="1">The sequence shown here is derived from an EMBL/GenBank/DDBJ whole genome shotgun (WGS) entry which is preliminary data.</text>
</comment>
<protein>
    <submittedName>
        <fullName evidence="1">Uncharacterized protein</fullName>
    </submittedName>
</protein>
<sequence>MGLFRRIARARLAAKVVRRLRRAGVRDARYHATPFEVRFTAPGDAEPTILRLDPLLRDRTHLDALIAALQPIPAEWPDAAPLLRPVLRGAAPGSPLRRPVLPFLSEFVVVDQPDTMTYVTPAQSTTWGVRTERIFTTARGNLTGAVLRGVATGPVVVRFVDDGNAYWTSHLLLDGWLSRLADQVGGTPVAFAPERGTLLVTADGGPHLPGLFAEAETIFATSPHALSPMAYTSDDRGCTIPYPAPPDHPLHQTVRRAERLLAVHEYAHQPPDPDLPSAVIQLLGSATEGWRTRAVWPRDTPTLLPEADEVQLADRVLPWSALAPHLTAGEHTPARWLASSWERFPG</sequence>
<dbReference type="AlphaFoldDB" id="A0A7W5FJ55"/>
<gene>
    <name evidence="1" type="ORF">FHR83_007840</name>
</gene>
<dbReference type="Proteomes" id="UP000590749">
    <property type="component" value="Unassembled WGS sequence"/>
</dbReference>
<dbReference type="EMBL" id="JACHXF010000023">
    <property type="protein sequence ID" value="MBB3100120.1"/>
    <property type="molecule type" value="Genomic_DNA"/>
</dbReference>
<evidence type="ECO:0000313" key="2">
    <source>
        <dbReference type="Proteomes" id="UP000590749"/>
    </source>
</evidence>
<evidence type="ECO:0000313" key="1">
    <source>
        <dbReference type="EMBL" id="MBB3100120.1"/>
    </source>
</evidence>
<organism evidence="1 2">
    <name type="scientific">Actinoplanes campanulatus</name>
    <dbReference type="NCBI Taxonomy" id="113559"/>
    <lineage>
        <taxon>Bacteria</taxon>
        <taxon>Bacillati</taxon>
        <taxon>Actinomycetota</taxon>
        <taxon>Actinomycetes</taxon>
        <taxon>Micromonosporales</taxon>
        <taxon>Micromonosporaceae</taxon>
        <taxon>Actinoplanes</taxon>
    </lineage>
</organism>
<name>A0A7W5FJ55_9ACTN</name>